<feature type="transmembrane region" description="Helical" evidence="6">
    <location>
        <begin position="224"/>
        <end position="247"/>
    </location>
</feature>
<dbReference type="InterPro" id="IPR036259">
    <property type="entry name" value="MFS_trans_sf"/>
</dbReference>
<feature type="transmembrane region" description="Helical" evidence="6">
    <location>
        <begin position="157"/>
        <end position="181"/>
    </location>
</feature>
<keyword evidence="5 6" id="KW-0472">Membrane</keyword>
<dbReference type="Proteomes" id="UP001196413">
    <property type="component" value="Unassembled WGS sequence"/>
</dbReference>
<keyword evidence="9" id="KW-1185">Reference proteome</keyword>
<feature type="transmembrane region" description="Helical" evidence="6">
    <location>
        <begin position="193"/>
        <end position="217"/>
    </location>
</feature>
<accession>A0AAD5RAN9</accession>
<dbReference type="AlphaFoldDB" id="A0AAD5RAN9"/>
<evidence type="ECO:0000313" key="9">
    <source>
        <dbReference type="Proteomes" id="UP001196413"/>
    </source>
</evidence>
<feature type="transmembrane region" description="Helical" evidence="6">
    <location>
        <begin position="25"/>
        <end position="44"/>
    </location>
</feature>
<evidence type="ECO:0000256" key="2">
    <source>
        <dbReference type="ARBA" id="ARBA00022448"/>
    </source>
</evidence>
<comment type="subcellular location">
    <subcellularLocation>
        <location evidence="1">Membrane</location>
        <topology evidence="1">Multi-pass membrane protein</topology>
    </subcellularLocation>
</comment>
<evidence type="ECO:0000256" key="4">
    <source>
        <dbReference type="ARBA" id="ARBA00022989"/>
    </source>
</evidence>
<gene>
    <name evidence="8" type="ORF">KIN20_034621</name>
</gene>
<keyword evidence="2" id="KW-0813">Transport</keyword>
<evidence type="ECO:0000313" key="8">
    <source>
        <dbReference type="EMBL" id="KAJ1372453.1"/>
    </source>
</evidence>
<dbReference type="Gene3D" id="1.20.1250.20">
    <property type="entry name" value="MFS general substrate transporter like domains"/>
    <property type="match status" value="1"/>
</dbReference>
<protein>
    <recommendedName>
        <fullName evidence="7">Major facilitator superfamily (MFS) profile domain-containing protein</fullName>
    </recommendedName>
</protein>
<feature type="domain" description="Major facilitator superfamily (MFS) profile" evidence="7">
    <location>
        <begin position="1"/>
        <end position="347"/>
    </location>
</feature>
<comment type="caution">
    <text evidence="8">The sequence shown here is derived from an EMBL/GenBank/DDBJ whole genome shotgun (WGS) entry which is preliminary data.</text>
</comment>
<dbReference type="InterPro" id="IPR050814">
    <property type="entry name" value="Myo-inositol_Transporter"/>
</dbReference>
<dbReference type="PANTHER" id="PTHR48020">
    <property type="entry name" value="PROTON MYO-INOSITOL COTRANSPORTER"/>
    <property type="match status" value="1"/>
</dbReference>
<keyword evidence="4 6" id="KW-1133">Transmembrane helix</keyword>
<name>A0AAD5RAN9_PARTN</name>
<feature type="transmembrane region" description="Helical" evidence="6">
    <location>
        <begin position="317"/>
        <end position="336"/>
    </location>
</feature>
<dbReference type="PANTHER" id="PTHR48020:SF12">
    <property type="entry name" value="PROTON MYO-INOSITOL COTRANSPORTER"/>
    <property type="match status" value="1"/>
</dbReference>
<organism evidence="8 9">
    <name type="scientific">Parelaphostrongylus tenuis</name>
    <name type="common">Meningeal worm</name>
    <dbReference type="NCBI Taxonomy" id="148309"/>
    <lineage>
        <taxon>Eukaryota</taxon>
        <taxon>Metazoa</taxon>
        <taxon>Ecdysozoa</taxon>
        <taxon>Nematoda</taxon>
        <taxon>Chromadorea</taxon>
        <taxon>Rhabditida</taxon>
        <taxon>Rhabditina</taxon>
        <taxon>Rhabditomorpha</taxon>
        <taxon>Strongyloidea</taxon>
        <taxon>Metastrongylidae</taxon>
        <taxon>Parelaphostrongylus</taxon>
    </lineage>
</organism>
<dbReference type="InterPro" id="IPR020846">
    <property type="entry name" value="MFS_dom"/>
</dbReference>
<feature type="transmembrane region" description="Helical" evidence="6">
    <location>
        <begin position="50"/>
        <end position="72"/>
    </location>
</feature>
<evidence type="ECO:0000256" key="3">
    <source>
        <dbReference type="ARBA" id="ARBA00022692"/>
    </source>
</evidence>
<dbReference type="EMBL" id="JAHQIW010007146">
    <property type="protein sequence ID" value="KAJ1372453.1"/>
    <property type="molecule type" value="Genomic_DNA"/>
</dbReference>
<reference evidence="8" key="1">
    <citation type="submission" date="2021-06" db="EMBL/GenBank/DDBJ databases">
        <title>Parelaphostrongylus tenuis whole genome reference sequence.</title>
        <authorList>
            <person name="Garwood T.J."/>
            <person name="Larsen P.A."/>
            <person name="Fountain-Jones N.M."/>
            <person name="Garbe J.R."/>
            <person name="Macchietto M.G."/>
            <person name="Kania S.A."/>
            <person name="Gerhold R.W."/>
            <person name="Richards J.E."/>
            <person name="Wolf T.M."/>
        </authorList>
    </citation>
    <scope>NUCLEOTIDE SEQUENCE</scope>
    <source>
        <strain evidence="8">MNPRO001-30</strain>
        <tissue evidence="8">Meninges</tissue>
    </source>
</reference>
<dbReference type="GO" id="GO:0005366">
    <property type="term" value="F:myo-inositol:proton symporter activity"/>
    <property type="evidence" value="ECO:0007669"/>
    <property type="project" value="TreeGrafter"/>
</dbReference>
<proteinExistence type="predicted"/>
<evidence type="ECO:0000256" key="1">
    <source>
        <dbReference type="ARBA" id="ARBA00004141"/>
    </source>
</evidence>
<dbReference type="SUPFAM" id="SSF103473">
    <property type="entry name" value="MFS general substrate transporter"/>
    <property type="match status" value="1"/>
</dbReference>
<keyword evidence="3 6" id="KW-0812">Transmembrane</keyword>
<evidence type="ECO:0000259" key="7">
    <source>
        <dbReference type="PROSITE" id="PS50850"/>
    </source>
</evidence>
<dbReference type="GO" id="GO:0016324">
    <property type="term" value="C:apical plasma membrane"/>
    <property type="evidence" value="ECO:0007669"/>
    <property type="project" value="TreeGrafter"/>
</dbReference>
<evidence type="ECO:0000256" key="6">
    <source>
        <dbReference type="SAM" id="Phobius"/>
    </source>
</evidence>
<sequence length="347" mass="39240">MIVPIYVSEVSPSHIRGRMLTGFELMIILGVVVANVTGGAFSYIDPFNVGWRLMFGCAAIPAVIQFVCFLFLPETPRWLFEHNFKEEAEAVLRKTYNGDNEWVQYEISEICQGHRMEAVVKQQHVGLLPEQLYCNHLFEAGGSILWRILCTPHVRKALFIGSAIQAFQQLSGINTVMYYIGKIIQSSGVNNPHITIWITVGISIVDFMGTLIPMALIERVGRRILLMISVTCVILTLLAMGTAFVLINRDSAVTLRNQSFINQSYPDSIQKLCEQYSLLLYDLTELIIDMQIYDMFSDNHRTEGTFSEWDRNSCKTGLTALPIIIVVLYLLSFSIGKLSHINEVLLF</sequence>
<dbReference type="Pfam" id="PF00083">
    <property type="entry name" value="Sugar_tr"/>
    <property type="match status" value="1"/>
</dbReference>
<dbReference type="PROSITE" id="PS50850">
    <property type="entry name" value="MFS"/>
    <property type="match status" value="1"/>
</dbReference>
<dbReference type="InterPro" id="IPR005828">
    <property type="entry name" value="MFS_sugar_transport-like"/>
</dbReference>
<evidence type="ECO:0000256" key="5">
    <source>
        <dbReference type="ARBA" id="ARBA00023136"/>
    </source>
</evidence>